<gene>
    <name evidence="8" type="ORF">LAZ67_15002345</name>
</gene>
<dbReference type="InterPro" id="IPR023696">
    <property type="entry name" value="Ureohydrolase_dom_sf"/>
</dbReference>
<comment type="similarity">
    <text evidence="1">Belongs to the histone deacetylase family. HD type 1 subfamily.</text>
</comment>
<dbReference type="PRINTS" id="PR01271">
    <property type="entry name" value="HISDACETLASE"/>
</dbReference>
<evidence type="ECO:0000259" key="7">
    <source>
        <dbReference type="Pfam" id="PF00850"/>
    </source>
</evidence>
<evidence type="ECO:0000256" key="1">
    <source>
        <dbReference type="ARBA" id="ARBA00006457"/>
    </source>
</evidence>
<evidence type="ECO:0000313" key="8">
    <source>
        <dbReference type="EMBL" id="UYV77799.1"/>
    </source>
</evidence>
<keyword evidence="9" id="KW-1185">Reference proteome</keyword>
<dbReference type="InterPro" id="IPR023801">
    <property type="entry name" value="His_deacetylse_dom"/>
</dbReference>
<dbReference type="Pfam" id="PF01359">
    <property type="entry name" value="Transposase_1"/>
    <property type="match status" value="1"/>
</dbReference>
<dbReference type="EC" id="3.5.1.98" evidence="2"/>
<dbReference type="Gene3D" id="3.30.420.10">
    <property type="entry name" value="Ribonuclease H-like superfamily/Ribonuclease H"/>
    <property type="match status" value="1"/>
</dbReference>
<dbReference type="CDD" id="cd09991">
    <property type="entry name" value="HDAC_classI"/>
    <property type="match status" value="1"/>
</dbReference>
<evidence type="ECO:0000256" key="3">
    <source>
        <dbReference type="ARBA" id="ARBA00022491"/>
    </source>
</evidence>
<accession>A0ABY6LAC9</accession>
<proteinExistence type="inferred from homology"/>
<dbReference type="EMBL" id="CP092877">
    <property type="protein sequence ID" value="UYV77799.1"/>
    <property type="molecule type" value="Genomic_DNA"/>
</dbReference>
<dbReference type="InterPro" id="IPR001888">
    <property type="entry name" value="Transposase_1"/>
</dbReference>
<organism evidence="8 9">
    <name type="scientific">Cordylochernes scorpioides</name>
    <dbReference type="NCBI Taxonomy" id="51811"/>
    <lineage>
        <taxon>Eukaryota</taxon>
        <taxon>Metazoa</taxon>
        <taxon>Ecdysozoa</taxon>
        <taxon>Arthropoda</taxon>
        <taxon>Chelicerata</taxon>
        <taxon>Arachnida</taxon>
        <taxon>Pseudoscorpiones</taxon>
        <taxon>Cheliferoidea</taxon>
        <taxon>Chernetidae</taxon>
        <taxon>Cordylochernes</taxon>
    </lineage>
</organism>
<evidence type="ECO:0000256" key="6">
    <source>
        <dbReference type="ARBA" id="ARBA00048287"/>
    </source>
</evidence>
<reference evidence="8 9" key="1">
    <citation type="submission" date="2022-01" db="EMBL/GenBank/DDBJ databases">
        <title>A chromosomal length assembly of Cordylochernes scorpioides.</title>
        <authorList>
            <person name="Zeh D."/>
            <person name="Zeh J."/>
        </authorList>
    </citation>
    <scope>NUCLEOTIDE SEQUENCE [LARGE SCALE GENOMIC DNA]</scope>
    <source>
        <strain evidence="8">IN4F17</strain>
        <tissue evidence="8">Whole Body</tissue>
    </source>
</reference>
<dbReference type="InterPro" id="IPR036397">
    <property type="entry name" value="RNaseH_sf"/>
</dbReference>
<name>A0ABY6LAC9_9ARAC</name>
<dbReference type="InterPro" id="IPR003084">
    <property type="entry name" value="HDAC_I/II"/>
</dbReference>
<dbReference type="PRINTS" id="PR01270">
    <property type="entry name" value="HDASUPER"/>
</dbReference>
<dbReference type="PANTHER" id="PTHR10625">
    <property type="entry name" value="HISTONE DEACETYLASE HDAC1-RELATED"/>
    <property type="match status" value="1"/>
</dbReference>
<dbReference type="PANTHER" id="PTHR10625:SF10">
    <property type="entry name" value="HISTONE DEACETYLASE HDAC1"/>
    <property type="match status" value="1"/>
</dbReference>
<dbReference type="InterPro" id="IPR000286">
    <property type="entry name" value="HDACs"/>
</dbReference>
<dbReference type="Pfam" id="PF00850">
    <property type="entry name" value="Hist_deacetyl"/>
    <property type="match status" value="1"/>
</dbReference>
<keyword evidence="4" id="KW-0378">Hydrolase</keyword>
<sequence length="522" mass="60104">MLEMVEETPNWKEKVITGDETWVYGYDPETKRQSMEWKGKDEPRTKKSRLCKSKNKVLLVTFFDIKGIMHYEYLEEGQTINKESYLNIMRRVRESIRLKRSEIEMAWSTRKRRQKYQPPAKRCRKIQEEEDKSTEHNRTFYFWLPPDREYSMGLDHPMAPFRMTLTDDLVMLYDLFSHMKVFEALPTTFDKLATYHTPEYINHLQTVPVGYKGTEFGFGHDCPSFIDLQDFVMSSANAAIQGANLLRTGYADTIINWHGGYHHAMPDRASGFCYVNDVVLSIQELLKTYQRVLYIDIDHHHGDGVEHAFKSSNRVFTLSLHKYDGVFFPRTGSLAECGEGSGRGYSLNLPLKDNINDENYCYIYKAAVSRVAEFFCPEAIVLQSGADSLAHDYLGSFNLTEKGYVNCQKTVKNLGLPYILTGGGGYTIYNVARCWAYQTAEAVGEADSVPRNIPLHNYYHYYAPSFMSEIMAKDVKDQNNRLYLDSLIQTTHERMAGTGSGSQCWTWPIHVVPPSILVDSLE</sequence>
<evidence type="ECO:0000256" key="2">
    <source>
        <dbReference type="ARBA" id="ARBA00012111"/>
    </source>
</evidence>
<keyword evidence="5" id="KW-0156">Chromatin regulator</keyword>
<protein>
    <recommendedName>
        <fullName evidence="2">histone deacetylase</fullName>
        <ecNumber evidence="2">3.5.1.98</ecNumber>
    </recommendedName>
</protein>
<comment type="catalytic activity">
    <reaction evidence="6">
        <text>N(6)-acetyl-L-lysyl-[histone] + H2O = L-lysyl-[histone] + acetate</text>
        <dbReference type="Rhea" id="RHEA:58196"/>
        <dbReference type="Rhea" id="RHEA-COMP:9845"/>
        <dbReference type="Rhea" id="RHEA-COMP:11338"/>
        <dbReference type="ChEBI" id="CHEBI:15377"/>
        <dbReference type="ChEBI" id="CHEBI:29969"/>
        <dbReference type="ChEBI" id="CHEBI:30089"/>
        <dbReference type="ChEBI" id="CHEBI:61930"/>
        <dbReference type="EC" id="3.5.1.98"/>
    </reaction>
</comment>
<evidence type="ECO:0000256" key="5">
    <source>
        <dbReference type="ARBA" id="ARBA00022853"/>
    </source>
</evidence>
<dbReference type="Proteomes" id="UP001235939">
    <property type="component" value="Chromosome 15"/>
</dbReference>
<keyword evidence="3" id="KW-0678">Repressor</keyword>
<dbReference type="SUPFAM" id="SSF52768">
    <property type="entry name" value="Arginase/deacetylase"/>
    <property type="match status" value="1"/>
</dbReference>
<dbReference type="Gene3D" id="3.40.800.20">
    <property type="entry name" value="Histone deacetylase domain"/>
    <property type="match status" value="1"/>
</dbReference>
<feature type="domain" description="Histone deacetylase" evidence="7">
    <location>
        <begin position="156"/>
        <end position="440"/>
    </location>
</feature>
<evidence type="ECO:0000256" key="4">
    <source>
        <dbReference type="ARBA" id="ARBA00022801"/>
    </source>
</evidence>
<evidence type="ECO:0000313" key="9">
    <source>
        <dbReference type="Proteomes" id="UP001235939"/>
    </source>
</evidence>
<dbReference type="InterPro" id="IPR037138">
    <property type="entry name" value="His_deacetylse_dom_sf"/>
</dbReference>